<proteinExistence type="inferred from homology"/>
<evidence type="ECO:0000256" key="3">
    <source>
        <dbReference type="ARBA" id="ARBA00022490"/>
    </source>
</evidence>
<dbReference type="PANTHER" id="PTHR33202:SF18">
    <property type="entry name" value="TRANSCRIPTIONAL REGULATOR FURA"/>
    <property type="match status" value="1"/>
</dbReference>
<dbReference type="InterPro" id="IPR036388">
    <property type="entry name" value="WH-like_DNA-bd_sf"/>
</dbReference>
<protein>
    <submittedName>
        <fullName evidence="11">Fur family transcriptional regulator</fullName>
    </submittedName>
</protein>
<evidence type="ECO:0000313" key="11">
    <source>
        <dbReference type="EMBL" id="GAA4285024.1"/>
    </source>
</evidence>
<keyword evidence="7" id="KW-0408">Iron</keyword>
<keyword evidence="9" id="KW-0238">DNA-binding</keyword>
<reference evidence="12" key="1">
    <citation type="journal article" date="2019" name="Int. J. Syst. Evol. Microbiol.">
        <title>The Global Catalogue of Microorganisms (GCM) 10K type strain sequencing project: providing services to taxonomists for standard genome sequencing and annotation.</title>
        <authorList>
            <consortium name="The Broad Institute Genomics Platform"/>
            <consortium name="The Broad Institute Genome Sequencing Center for Infectious Disease"/>
            <person name="Wu L."/>
            <person name="Ma J."/>
        </authorList>
    </citation>
    <scope>NUCLEOTIDE SEQUENCE [LARGE SCALE GENOMIC DNA]</scope>
    <source>
        <strain evidence="12">JCM 17458</strain>
    </source>
</reference>
<organism evidence="11 12">
    <name type="scientific">Brevibacterium daeguense</name>
    <dbReference type="NCBI Taxonomy" id="909936"/>
    <lineage>
        <taxon>Bacteria</taxon>
        <taxon>Bacillati</taxon>
        <taxon>Actinomycetota</taxon>
        <taxon>Actinomycetes</taxon>
        <taxon>Micrococcales</taxon>
        <taxon>Brevibacteriaceae</taxon>
        <taxon>Brevibacterium</taxon>
    </lineage>
</organism>
<keyword evidence="4" id="KW-0678">Repressor</keyword>
<dbReference type="Gene3D" id="1.10.10.10">
    <property type="entry name" value="Winged helix-like DNA-binding domain superfamily/Winged helix DNA-binding domain"/>
    <property type="match status" value="1"/>
</dbReference>
<keyword evidence="8" id="KW-0805">Transcription regulation</keyword>
<evidence type="ECO:0000256" key="8">
    <source>
        <dbReference type="ARBA" id="ARBA00023015"/>
    </source>
</evidence>
<name>A0ABP8EM02_9MICO</name>
<evidence type="ECO:0000256" key="4">
    <source>
        <dbReference type="ARBA" id="ARBA00022491"/>
    </source>
</evidence>
<dbReference type="Gene3D" id="3.30.1490.190">
    <property type="match status" value="1"/>
</dbReference>
<sequence length="150" mass="16343">MTTTSTAELIRAAGLRVTAPRQAVLEVLTSVRSHPDAEEITSATRERIGKVSHQTVYDVLAAFERADLVRCIEPAGASAARYELQRHDNHHHMVCRSCQQIFDVPCLGAGAPCLHPDDAFGFEIEIAEVLYWGRCSECRATEGEPAAAAP</sequence>
<evidence type="ECO:0000256" key="9">
    <source>
        <dbReference type="ARBA" id="ARBA00023125"/>
    </source>
</evidence>
<evidence type="ECO:0000313" key="12">
    <source>
        <dbReference type="Proteomes" id="UP001501586"/>
    </source>
</evidence>
<gene>
    <name evidence="11" type="ORF">GCM10022261_25550</name>
</gene>
<dbReference type="InterPro" id="IPR036390">
    <property type="entry name" value="WH_DNA-bd_sf"/>
</dbReference>
<dbReference type="PANTHER" id="PTHR33202">
    <property type="entry name" value="ZINC UPTAKE REGULATION PROTEIN"/>
    <property type="match status" value="1"/>
</dbReference>
<comment type="caution">
    <text evidence="11">The sequence shown here is derived from an EMBL/GenBank/DDBJ whole genome shotgun (WGS) entry which is preliminary data.</text>
</comment>
<keyword evidence="12" id="KW-1185">Reference proteome</keyword>
<keyword evidence="10" id="KW-0804">Transcription</keyword>
<keyword evidence="6" id="KW-0862">Zinc</keyword>
<accession>A0ABP8EM02</accession>
<evidence type="ECO:0000256" key="6">
    <source>
        <dbReference type="ARBA" id="ARBA00022833"/>
    </source>
</evidence>
<dbReference type="Pfam" id="PF01475">
    <property type="entry name" value="FUR"/>
    <property type="match status" value="1"/>
</dbReference>
<dbReference type="EMBL" id="BAABAZ010000006">
    <property type="protein sequence ID" value="GAA4285024.1"/>
    <property type="molecule type" value="Genomic_DNA"/>
</dbReference>
<dbReference type="RefSeq" id="WP_236862982.1">
    <property type="nucleotide sequence ID" value="NZ_BAABAZ010000006.1"/>
</dbReference>
<evidence type="ECO:0000256" key="5">
    <source>
        <dbReference type="ARBA" id="ARBA00022723"/>
    </source>
</evidence>
<evidence type="ECO:0000256" key="1">
    <source>
        <dbReference type="ARBA" id="ARBA00004496"/>
    </source>
</evidence>
<evidence type="ECO:0000256" key="7">
    <source>
        <dbReference type="ARBA" id="ARBA00023004"/>
    </source>
</evidence>
<evidence type="ECO:0000256" key="10">
    <source>
        <dbReference type="ARBA" id="ARBA00023163"/>
    </source>
</evidence>
<keyword evidence="5" id="KW-0479">Metal-binding</keyword>
<comment type="similarity">
    <text evidence="2">Belongs to the Fur family.</text>
</comment>
<dbReference type="InterPro" id="IPR043135">
    <property type="entry name" value="Fur_C"/>
</dbReference>
<dbReference type="CDD" id="cd07153">
    <property type="entry name" value="Fur_like"/>
    <property type="match status" value="1"/>
</dbReference>
<dbReference type="Proteomes" id="UP001501586">
    <property type="component" value="Unassembled WGS sequence"/>
</dbReference>
<comment type="subcellular location">
    <subcellularLocation>
        <location evidence="1">Cytoplasm</location>
    </subcellularLocation>
</comment>
<evidence type="ECO:0000256" key="2">
    <source>
        <dbReference type="ARBA" id="ARBA00007957"/>
    </source>
</evidence>
<dbReference type="InterPro" id="IPR002481">
    <property type="entry name" value="FUR"/>
</dbReference>
<keyword evidence="3" id="KW-0963">Cytoplasm</keyword>
<dbReference type="SUPFAM" id="SSF46785">
    <property type="entry name" value="Winged helix' DNA-binding domain"/>
    <property type="match status" value="1"/>
</dbReference>